<dbReference type="InterPro" id="IPR056826">
    <property type="entry name" value="Agd3_CE"/>
</dbReference>
<reference evidence="5" key="1">
    <citation type="submission" date="2018-03" db="EMBL/GenBank/DDBJ databases">
        <authorList>
            <person name="Guldener U."/>
        </authorList>
    </citation>
    <scope>NUCLEOTIDE SEQUENCE</scope>
</reference>
<dbReference type="PANTHER" id="PTHR31002">
    <property type="entry name" value="SERIPAUPERIN"/>
    <property type="match status" value="1"/>
</dbReference>
<dbReference type="Gene3D" id="3.20.20.370">
    <property type="entry name" value="Glycoside hydrolase/deacetylase"/>
    <property type="match status" value="1"/>
</dbReference>
<dbReference type="InterPro" id="IPR050788">
    <property type="entry name" value="Yeast_SRP1/TIP1_CWP"/>
</dbReference>
<feature type="domain" description="Agd3 deacetylase" evidence="2">
    <location>
        <begin position="254"/>
        <end position="621"/>
    </location>
</feature>
<keyword evidence="6" id="KW-1185">Reference proteome</keyword>
<accession>A0AAE8N6N8</accession>
<evidence type="ECO:0000313" key="5">
    <source>
        <dbReference type="EMBL" id="SPO06303.1"/>
    </source>
</evidence>
<organism evidence="5 6">
    <name type="scientific">Cephalotrichum gorgonifer</name>
    <dbReference type="NCBI Taxonomy" id="2041049"/>
    <lineage>
        <taxon>Eukaryota</taxon>
        <taxon>Fungi</taxon>
        <taxon>Dikarya</taxon>
        <taxon>Ascomycota</taxon>
        <taxon>Pezizomycotina</taxon>
        <taxon>Sordariomycetes</taxon>
        <taxon>Hypocreomycetidae</taxon>
        <taxon>Microascales</taxon>
        <taxon>Microascaceae</taxon>
        <taxon>Cephalotrichum</taxon>
    </lineage>
</organism>
<dbReference type="Pfam" id="PF25116">
    <property type="entry name" value="CBM87_Agd3"/>
    <property type="match status" value="1"/>
</dbReference>
<dbReference type="SUPFAM" id="SSF88713">
    <property type="entry name" value="Glycoside hydrolase/deacetylase"/>
    <property type="match status" value="1"/>
</dbReference>
<dbReference type="Proteomes" id="UP001187682">
    <property type="component" value="Unassembled WGS sequence"/>
</dbReference>
<dbReference type="GO" id="GO:0005975">
    <property type="term" value="P:carbohydrate metabolic process"/>
    <property type="evidence" value="ECO:0007669"/>
    <property type="project" value="InterPro"/>
</dbReference>
<dbReference type="AlphaFoldDB" id="A0AAE8N6N8"/>
<sequence length="695" mass="77859">MHLRALAWGALIALQAALGDARTLSSTILILAEDDATAASGTSGLRGYGIPYEVLLVPREGAALPELTSSEEDGNYGGIVVLNEVGYDYDDGWRSALTEEQWDSVYEYQTSFGVRLVRLNVFPTSEFGVTTANPSGLGCCDEGVEQTISIIDDSQFTTARLKIDTPLSTTGLWHYPATITDDSIATAFAEFSPGGEMFTEESVAAVINNIDGREQMVFFMSWATDWSVASNYLQHAYIHWMTRGIFLGHRKIYLNTQVDDVHLDTPMFWPTDEVFRTVVEDFEIHKAWQVDINARLPEGSDYFMDLCHNGNGDIIVATDTDEGWEICDPNETIDYPEVVDPPLEFMKPPGTGVDVWPPEFQDYNWTIECCEIDLLAAWFMVPENRDAFAHVSHTFTHLELNNATYDDAWREIAFNRDWLIQVGIADGERFSPEGIVPPAITGLHNADVIRAWMDNGIKYVVGDNTRPLLRNSESDFWPKISNVEDNGHEGLVIVPRWATNIYYNCDTPECTTREWIETTQRPEDVTFIDLMDVEISTNVRYLLGLHHDPYMFHQANTRATGMDTVQIGDQIGKFSLLQIWVESITQELLRLTNWPIRSLKHDDIAHAFLDRMALDQCEPELTYTLSDDSTAITGVTITAKDNKCDVPIPATLSWAGSVGTVASFTVDELGNEPLVIWTTLSGEEATYTFAEPLAL</sequence>
<gene>
    <name evidence="5" type="ORF">DNG_08992</name>
</gene>
<feature type="domain" description="Agd3 C-terminal" evidence="4">
    <location>
        <begin position="623"/>
        <end position="692"/>
    </location>
</feature>
<name>A0AAE8N6N8_9PEZI</name>
<dbReference type="InterPro" id="IPR011330">
    <property type="entry name" value="Glyco_hydro/deAcase_b/a-brl"/>
</dbReference>
<feature type="signal peptide" evidence="1">
    <location>
        <begin position="1"/>
        <end position="21"/>
    </location>
</feature>
<feature type="chain" id="PRO_5042163505" evidence="1">
    <location>
        <begin position="22"/>
        <end position="695"/>
    </location>
</feature>
<dbReference type="InterPro" id="IPR056827">
    <property type="entry name" value="CBM87_Agd3"/>
</dbReference>
<evidence type="ECO:0000259" key="4">
    <source>
        <dbReference type="Pfam" id="PF25117"/>
    </source>
</evidence>
<keyword evidence="1" id="KW-0732">Signal</keyword>
<evidence type="ECO:0000259" key="3">
    <source>
        <dbReference type="Pfam" id="PF25116"/>
    </source>
</evidence>
<evidence type="ECO:0000259" key="2">
    <source>
        <dbReference type="Pfam" id="PF25115"/>
    </source>
</evidence>
<feature type="domain" description="Agd3 CBM87" evidence="3">
    <location>
        <begin position="25"/>
        <end position="240"/>
    </location>
</feature>
<dbReference type="Pfam" id="PF25117">
    <property type="entry name" value="Agd3_C"/>
    <property type="match status" value="1"/>
</dbReference>
<protein>
    <submittedName>
        <fullName evidence="5">Related to extracellular serine-rich protein</fullName>
    </submittedName>
</protein>
<evidence type="ECO:0000256" key="1">
    <source>
        <dbReference type="SAM" id="SignalP"/>
    </source>
</evidence>
<evidence type="ECO:0000313" key="6">
    <source>
        <dbReference type="Proteomes" id="UP001187682"/>
    </source>
</evidence>
<proteinExistence type="predicted"/>
<dbReference type="InterPro" id="IPR056825">
    <property type="entry name" value="Agd3_C"/>
</dbReference>
<dbReference type="EMBL" id="ONZQ02000015">
    <property type="protein sequence ID" value="SPO06303.1"/>
    <property type="molecule type" value="Genomic_DNA"/>
</dbReference>
<comment type="caution">
    <text evidence="5">The sequence shown here is derived from an EMBL/GenBank/DDBJ whole genome shotgun (WGS) entry which is preliminary data.</text>
</comment>
<dbReference type="Pfam" id="PF25115">
    <property type="entry name" value="Agd3_CE"/>
    <property type="match status" value="1"/>
</dbReference>
<dbReference type="PANTHER" id="PTHR31002:SF34">
    <property type="entry name" value="CELL WALL PROTEIN CWP1-RELATED"/>
    <property type="match status" value="1"/>
</dbReference>